<dbReference type="GO" id="GO:0003677">
    <property type="term" value="F:DNA binding"/>
    <property type="evidence" value="ECO:0007669"/>
    <property type="project" value="UniProtKB-KW"/>
</dbReference>
<dbReference type="AlphaFoldDB" id="A0A5S9MCW6"/>
<dbReference type="EMBL" id="AP021906">
    <property type="protein sequence ID" value="BBP91330.1"/>
    <property type="molecule type" value="Genomic_DNA"/>
</dbReference>
<accession>A0A5S9MCW6</accession>
<keyword evidence="2" id="KW-0238">DNA-binding</keyword>
<sequence length="65" mass="7826">MEEAILPDEEQSYEVPRNWVWTRVENAIKPMETREPKKLDGEAFHYIDVDAIDNKKQLVRQIKRK</sequence>
<keyword evidence="1" id="KW-0680">Restriction system</keyword>
<dbReference type="Proteomes" id="UP000464658">
    <property type="component" value="Chromosome"/>
</dbReference>
<dbReference type="Gene3D" id="3.90.220.20">
    <property type="entry name" value="DNA methylase specificity domains"/>
    <property type="match status" value="1"/>
</dbReference>
<evidence type="ECO:0000313" key="3">
    <source>
        <dbReference type="EMBL" id="BBP91330.1"/>
    </source>
</evidence>
<dbReference type="GO" id="GO:0009307">
    <property type="term" value="P:DNA restriction-modification system"/>
    <property type="evidence" value="ECO:0007669"/>
    <property type="project" value="UniProtKB-KW"/>
</dbReference>
<dbReference type="InterPro" id="IPR044946">
    <property type="entry name" value="Restrct_endonuc_typeI_TRD_sf"/>
</dbReference>
<evidence type="ECO:0000313" key="4">
    <source>
        <dbReference type="Proteomes" id="UP000464658"/>
    </source>
</evidence>
<proteinExistence type="predicted"/>
<protein>
    <submittedName>
        <fullName evidence="3">Uncharacterized protein</fullName>
    </submittedName>
</protein>
<gene>
    <name evidence="3" type="ORF">BsIDN1_49480</name>
</gene>
<evidence type="ECO:0000256" key="1">
    <source>
        <dbReference type="ARBA" id="ARBA00022747"/>
    </source>
</evidence>
<evidence type="ECO:0000256" key="2">
    <source>
        <dbReference type="ARBA" id="ARBA00023125"/>
    </source>
</evidence>
<name>A0A5S9MCW6_BACIA</name>
<reference evidence="3 4" key="1">
    <citation type="submission" date="2019-12" db="EMBL/GenBank/DDBJ databases">
        <title>Full genome sequence of a Bacillus safensis strain isolated from commercially available natto in Indonesia.</title>
        <authorList>
            <person name="Yoshida M."/>
            <person name="Uomi M."/>
            <person name="Waturangi D."/>
            <person name="Ekaputri J.J."/>
            <person name="Setiamarga D.H.E."/>
        </authorList>
    </citation>
    <scope>NUCLEOTIDE SEQUENCE [LARGE SCALE GENOMIC DNA]</scope>
    <source>
        <strain evidence="3 4">IDN1</strain>
    </source>
</reference>
<organism evidence="3 4">
    <name type="scientific">Bacillus safensis</name>
    <dbReference type="NCBI Taxonomy" id="561879"/>
    <lineage>
        <taxon>Bacteria</taxon>
        <taxon>Bacillati</taxon>
        <taxon>Bacillota</taxon>
        <taxon>Bacilli</taxon>
        <taxon>Bacillales</taxon>
        <taxon>Bacillaceae</taxon>
        <taxon>Bacillus</taxon>
    </lineage>
</organism>